<reference evidence="1 2" key="1">
    <citation type="journal article" date="2002" name="Proc. Natl. Acad. Sci. U.S.A.">
        <title>Genome sequence of Streptococcus mutans UA159, a cariogenic dental pathogen.</title>
        <authorList>
            <person name="Ajdic D."/>
            <person name="McShan W.M."/>
            <person name="McLaughlin R.E."/>
            <person name="Savic G."/>
            <person name="Chang J."/>
            <person name="Carson M.B."/>
            <person name="Primeaux C."/>
            <person name="Tian R."/>
            <person name="Kenton S."/>
            <person name="Jia H."/>
            <person name="Lin S."/>
            <person name="Qian Y."/>
            <person name="Li S."/>
            <person name="Zhu H."/>
            <person name="Najar F."/>
            <person name="Lai H."/>
            <person name="White J."/>
            <person name="Roe B.A."/>
            <person name="Ferretti J.J."/>
        </authorList>
    </citation>
    <scope>NUCLEOTIDE SEQUENCE [LARGE SCALE GENOMIC DNA]</scope>
    <source>
        <strain evidence="2">ATCC 700610 / UA159</strain>
    </source>
</reference>
<dbReference type="Proteomes" id="UP000002512">
    <property type="component" value="Chromosome"/>
</dbReference>
<dbReference type="STRING" id="210007.SMU_216c"/>
<dbReference type="OrthoDB" id="2224930at2"/>
<evidence type="ECO:0000313" key="2">
    <source>
        <dbReference type="Proteomes" id="UP000002512"/>
    </source>
</evidence>
<name>Q8DW59_STRMU</name>
<sequence>MQKSVYVDDPKIIVYPSFYGVKVSTEGDERIKVSSLYPFTTSLNEDCKEALKEFIVDFKEELKLYYQASGKYKTKSLTTMLFGFDTELKEKFKDKWFKRGVVLN</sequence>
<dbReference type="EMBL" id="AE014133">
    <property type="protein sequence ID" value="AAN57988.1"/>
    <property type="molecule type" value="Genomic_DNA"/>
</dbReference>
<keyword evidence="2" id="KW-1185">Reference proteome</keyword>
<gene>
    <name evidence="1" type="ordered locus">SMU_216c</name>
</gene>
<dbReference type="AlphaFoldDB" id="Q8DW59"/>
<organism evidence="1 2">
    <name type="scientific">Streptococcus mutans serotype c (strain ATCC 700610 / UA159)</name>
    <dbReference type="NCBI Taxonomy" id="210007"/>
    <lineage>
        <taxon>Bacteria</taxon>
        <taxon>Bacillati</taxon>
        <taxon>Bacillota</taxon>
        <taxon>Bacilli</taxon>
        <taxon>Lactobacillales</taxon>
        <taxon>Streptococcaceae</taxon>
        <taxon>Streptococcus</taxon>
    </lineage>
</organism>
<accession>Q8DW59</accession>
<evidence type="ECO:0000313" key="1">
    <source>
        <dbReference type="EMBL" id="AAN57988.1"/>
    </source>
</evidence>
<dbReference type="KEGG" id="smu:SMU_216c"/>
<dbReference type="PATRIC" id="fig|210007.7.peg.186"/>
<proteinExistence type="predicted"/>
<dbReference type="HOGENOM" id="CLU_2107654_0_0_9"/>
<protein>
    <submittedName>
        <fullName evidence="1">Uncharacterized protein</fullName>
    </submittedName>
</protein>